<feature type="region of interest" description="Disordered" evidence="1">
    <location>
        <begin position="208"/>
        <end position="227"/>
    </location>
</feature>
<dbReference type="EMBL" id="JASPKY010000015">
    <property type="protein sequence ID" value="KAK9753193.1"/>
    <property type="molecule type" value="Genomic_DNA"/>
</dbReference>
<dbReference type="AlphaFoldDB" id="A0AAW1N1Z6"/>
<proteinExistence type="predicted"/>
<name>A0AAW1N1Z6_POPJA</name>
<sequence>MLLRILWLVCLVWTTRSGPVTKIEDYSNDLRESENTDENLIYPVHVDEESNDFDDIDATVPDPPKIYEDIANLEEIQRPKSSYLRKRMVTNRVEDVKTAERKRPIISQAAKKEFMSYISQNIPADLPGTNLSDTNDVEKLAATIVKLYDQYVQNKMATTRPQDVGNDQMMSDQPLNDDSGFKKIVVPTFDESPVTSSESPYAGLTAEEILDRETKEQRNSTQEDSTGNRTKEIYLWNIKQRILSTISRPNGSVPFFPYQFTIPFPAQAVFNVSDSPYTEKIRSFYPTCDVPKNTKDLWKEENFLNLFFNVDYHQNATIATATLRLHRLPRENQTTTFWGADSCADNNVSEEEKLLRVSIYWYVKSSKKHSKVKRRLCDSKMISENSPWVELSVKAATRTWTKSGKNMGLAILVEDQDGGTLKASKYFKGATCTVGTVDTPTPRPIPTLITDTARQNNDSTGIYALLGINENGSVPSDFGLLPKIDVCVLELPGQVPLVQLNKDDCDLKNNLNELSVNLLNHHHIRHQKHLENEHQHNNNNGNTNNTPFNAGEIYDFRSKIRNKKIILSRDMLEKLNNGSINR</sequence>
<keyword evidence="2" id="KW-0732">Signal</keyword>
<protein>
    <submittedName>
        <fullName evidence="4">TGF-beta propeptide</fullName>
    </submittedName>
</protein>
<dbReference type="InterPro" id="IPR001111">
    <property type="entry name" value="TGF-b_propeptide"/>
</dbReference>
<gene>
    <name evidence="4" type="ORF">QE152_g3650</name>
</gene>
<evidence type="ECO:0000313" key="5">
    <source>
        <dbReference type="Proteomes" id="UP001458880"/>
    </source>
</evidence>
<dbReference type="Pfam" id="PF00688">
    <property type="entry name" value="TGFb_propeptide"/>
    <property type="match status" value="1"/>
</dbReference>
<feature type="signal peptide" evidence="2">
    <location>
        <begin position="1"/>
        <end position="17"/>
    </location>
</feature>
<feature type="chain" id="PRO_5043699366" evidence="2">
    <location>
        <begin position="18"/>
        <end position="582"/>
    </location>
</feature>
<feature type="compositionally biased region" description="Basic and acidic residues" evidence="1">
    <location>
        <begin position="209"/>
        <end position="218"/>
    </location>
</feature>
<dbReference type="Proteomes" id="UP001458880">
    <property type="component" value="Unassembled WGS sequence"/>
</dbReference>
<feature type="region of interest" description="Disordered" evidence="1">
    <location>
        <begin position="527"/>
        <end position="548"/>
    </location>
</feature>
<accession>A0AAW1N1Z6</accession>
<organism evidence="4 5">
    <name type="scientific">Popillia japonica</name>
    <name type="common">Japanese beetle</name>
    <dbReference type="NCBI Taxonomy" id="7064"/>
    <lineage>
        <taxon>Eukaryota</taxon>
        <taxon>Metazoa</taxon>
        <taxon>Ecdysozoa</taxon>
        <taxon>Arthropoda</taxon>
        <taxon>Hexapoda</taxon>
        <taxon>Insecta</taxon>
        <taxon>Pterygota</taxon>
        <taxon>Neoptera</taxon>
        <taxon>Endopterygota</taxon>
        <taxon>Coleoptera</taxon>
        <taxon>Polyphaga</taxon>
        <taxon>Scarabaeiformia</taxon>
        <taxon>Scarabaeidae</taxon>
        <taxon>Rutelinae</taxon>
        <taxon>Popillia</taxon>
    </lineage>
</organism>
<comment type="caution">
    <text evidence="4">The sequence shown here is derived from an EMBL/GenBank/DDBJ whole genome shotgun (WGS) entry which is preliminary data.</text>
</comment>
<evidence type="ECO:0000256" key="1">
    <source>
        <dbReference type="SAM" id="MobiDB-lite"/>
    </source>
</evidence>
<evidence type="ECO:0000313" key="4">
    <source>
        <dbReference type="EMBL" id="KAK9753193.1"/>
    </source>
</evidence>
<evidence type="ECO:0000259" key="3">
    <source>
        <dbReference type="Pfam" id="PF00688"/>
    </source>
</evidence>
<feature type="domain" description="TGF-beta propeptide" evidence="3">
    <location>
        <begin position="293"/>
        <end position="418"/>
    </location>
</feature>
<feature type="compositionally biased region" description="Low complexity" evidence="1">
    <location>
        <begin position="537"/>
        <end position="546"/>
    </location>
</feature>
<keyword evidence="5" id="KW-1185">Reference proteome</keyword>
<reference evidence="4 5" key="1">
    <citation type="journal article" date="2024" name="BMC Genomics">
        <title>De novo assembly and annotation of Popillia japonica's genome with initial clues to its potential as an invasive pest.</title>
        <authorList>
            <person name="Cucini C."/>
            <person name="Boschi S."/>
            <person name="Funari R."/>
            <person name="Cardaioli E."/>
            <person name="Iannotti N."/>
            <person name="Marturano G."/>
            <person name="Paoli F."/>
            <person name="Bruttini M."/>
            <person name="Carapelli A."/>
            <person name="Frati F."/>
            <person name="Nardi F."/>
        </authorList>
    </citation>
    <scope>NUCLEOTIDE SEQUENCE [LARGE SCALE GENOMIC DNA]</scope>
    <source>
        <strain evidence="4">DMR45628</strain>
    </source>
</reference>
<evidence type="ECO:0000256" key="2">
    <source>
        <dbReference type="SAM" id="SignalP"/>
    </source>
</evidence>